<accession>A0A8B4Q940</accession>
<dbReference type="Proteomes" id="UP000294641">
    <property type="component" value="Unassembled WGS sequence"/>
</dbReference>
<dbReference type="Pfam" id="PF09693">
    <property type="entry name" value="Phage_XkdX"/>
    <property type="match status" value="1"/>
</dbReference>
<dbReference type="OrthoDB" id="1925295at2"/>
<sequence length="45" mass="5374">MDWFKTISDFYKSSFYTDTQVKVFVEKGKITHEQYEEITGKPYSA</sequence>
<dbReference type="Proteomes" id="UP000254330">
    <property type="component" value="Unassembled WGS sequence"/>
</dbReference>
<evidence type="ECO:0000313" key="3">
    <source>
        <dbReference type="Proteomes" id="UP000254330"/>
    </source>
</evidence>
<protein>
    <submittedName>
        <fullName evidence="1">Phage uncharacterized protein, XkdX family</fullName>
    </submittedName>
    <submittedName>
        <fullName evidence="2">XkdX family phage protein</fullName>
    </submittedName>
</protein>
<reference evidence="2 4" key="2">
    <citation type="submission" date="2019-03" db="EMBL/GenBank/DDBJ databases">
        <title>Genomic Encyclopedia of Type Strains, Phase IV (KMG-IV): sequencing the most valuable type-strain genomes for metagenomic binning, comparative biology and taxonomic classification.</title>
        <authorList>
            <person name="Goeker M."/>
        </authorList>
    </citation>
    <scope>NUCLEOTIDE SEQUENCE [LARGE SCALE GENOMIC DNA]</scope>
    <source>
        <strain evidence="2 4">DSM 20580</strain>
    </source>
</reference>
<reference evidence="1 3" key="1">
    <citation type="submission" date="2018-06" db="EMBL/GenBank/DDBJ databases">
        <authorList>
            <consortium name="Pathogen Informatics"/>
            <person name="Doyle S."/>
        </authorList>
    </citation>
    <scope>NUCLEOTIDE SEQUENCE [LARGE SCALE GENOMIC DNA]</scope>
    <source>
        <strain evidence="1 3">NCTC10597</strain>
    </source>
</reference>
<dbReference type="RefSeq" id="WP_109348719.1">
    <property type="nucleotide sequence ID" value="NZ_BJUE01000007.1"/>
</dbReference>
<keyword evidence="4" id="KW-1185">Reference proteome</keyword>
<gene>
    <name evidence="2" type="ORF">DFR61_1306</name>
    <name evidence="1" type="ORF">NCTC10597_00897</name>
</gene>
<proteinExistence type="predicted"/>
<dbReference type="InterPro" id="IPR010022">
    <property type="entry name" value="XkdX"/>
</dbReference>
<name>A0A8B4Q940_9BACL</name>
<dbReference type="EMBL" id="UGNP01000001">
    <property type="protein sequence ID" value="STX09227.1"/>
    <property type="molecule type" value="Genomic_DNA"/>
</dbReference>
<dbReference type="NCBIfam" id="TIGR01669">
    <property type="entry name" value="phage_XkdX"/>
    <property type="match status" value="1"/>
</dbReference>
<evidence type="ECO:0000313" key="1">
    <source>
        <dbReference type="EMBL" id="STX09227.1"/>
    </source>
</evidence>
<evidence type="ECO:0000313" key="4">
    <source>
        <dbReference type="Proteomes" id="UP000294641"/>
    </source>
</evidence>
<dbReference type="EMBL" id="SNZG01000030">
    <property type="protein sequence ID" value="TDR35511.1"/>
    <property type="molecule type" value="Genomic_DNA"/>
</dbReference>
<evidence type="ECO:0000313" key="2">
    <source>
        <dbReference type="EMBL" id="TDR35511.1"/>
    </source>
</evidence>
<organism evidence="1 3">
    <name type="scientific">Kurthia zopfii</name>
    <dbReference type="NCBI Taxonomy" id="1650"/>
    <lineage>
        <taxon>Bacteria</taxon>
        <taxon>Bacillati</taxon>
        <taxon>Bacillota</taxon>
        <taxon>Bacilli</taxon>
        <taxon>Bacillales</taxon>
        <taxon>Caryophanaceae</taxon>
        <taxon>Kurthia</taxon>
    </lineage>
</organism>
<comment type="caution">
    <text evidence="1">The sequence shown here is derived from an EMBL/GenBank/DDBJ whole genome shotgun (WGS) entry which is preliminary data.</text>
</comment>
<dbReference type="AlphaFoldDB" id="A0A8B4Q940"/>